<comment type="caution">
    <text evidence="1">The sequence shown here is derived from an EMBL/GenBank/DDBJ whole genome shotgun (WGS) entry which is preliminary data.</text>
</comment>
<sequence>MNLCIHFFVEGLSNGEMKGNFTDERARKHLKALLYGIDEARENIIIDFSLNHTDTITRYDNFKEAWQQLDISQREFIAAFRHLLGKAYINPHNRDFVREFFCDLVRERFNIHLNELIQSDSLESLPKGQQILLASKAHREIVEMVGACNEVQSYEAC</sequence>
<dbReference type="RefSeq" id="WP_128783494.1">
    <property type="nucleotide sequence ID" value="NZ_RJLM01000002.1"/>
</dbReference>
<reference evidence="1 2" key="1">
    <citation type="submission" date="2018-11" db="EMBL/GenBank/DDBJ databases">
        <title>Photobacterium sp. BEI247 sp. nov., a marine bacterium isolated from Yongle Blue Hole in the South China Sea.</title>
        <authorList>
            <person name="Wang X."/>
        </authorList>
    </citation>
    <scope>NUCLEOTIDE SEQUENCE [LARGE SCALE GENOMIC DNA]</scope>
    <source>
        <strain evidence="2">BEI247</strain>
    </source>
</reference>
<accession>A0A3S3UKY8</accession>
<organism evidence="1 2">
    <name type="scientific">Photobacterium chitinilyticum</name>
    <dbReference type="NCBI Taxonomy" id="2485123"/>
    <lineage>
        <taxon>Bacteria</taxon>
        <taxon>Pseudomonadati</taxon>
        <taxon>Pseudomonadota</taxon>
        <taxon>Gammaproteobacteria</taxon>
        <taxon>Vibrionales</taxon>
        <taxon>Vibrionaceae</taxon>
        <taxon>Photobacterium</taxon>
    </lineage>
</organism>
<evidence type="ECO:0000313" key="2">
    <source>
        <dbReference type="Proteomes" id="UP000287563"/>
    </source>
</evidence>
<proteinExistence type="predicted"/>
<gene>
    <name evidence="1" type="ORF">EDI28_09075</name>
</gene>
<name>A0A3S3UKY8_9GAMM</name>
<evidence type="ECO:0000313" key="1">
    <source>
        <dbReference type="EMBL" id="RWX56410.1"/>
    </source>
</evidence>
<protein>
    <submittedName>
        <fullName evidence="1">Uncharacterized protein</fullName>
    </submittedName>
</protein>
<dbReference type="EMBL" id="RJLM01000002">
    <property type="protein sequence ID" value="RWX56410.1"/>
    <property type="molecule type" value="Genomic_DNA"/>
</dbReference>
<dbReference type="AlphaFoldDB" id="A0A3S3UKY8"/>
<dbReference type="Proteomes" id="UP000287563">
    <property type="component" value="Unassembled WGS sequence"/>
</dbReference>
<keyword evidence="2" id="KW-1185">Reference proteome</keyword>